<sequence>MKTIKKHIQLKIAFMALMLTSIVGFAQSKADYYKLQTL</sequence>
<organism evidence="1 2">
    <name type="scientific">Zobellia uliginosa</name>
    <dbReference type="NCBI Taxonomy" id="143224"/>
    <lineage>
        <taxon>Bacteria</taxon>
        <taxon>Pseudomonadati</taxon>
        <taxon>Bacteroidota</taxon>
        <taxon>Flavobacteriia</taxon>
        <taxon>Flavobacteriales</taxon>
        <taxon>Flavobacteriaceae</taxon>
        <taxon>Zobellia</taxon>
    </lineage>
</organism>
<accession>A0ABY1L1R5</accession>
<keyword evidence="2" id="KW-1185">Reference proteome</keyword>
<gene>
    <name evidence="1" type="ORF">SAMN05421766_11163</name>
</gene>
<dbReference type="Proteomes" id="UP000185728">
    <property type="component" value="Unassembled WGS sequence"/>
</dbReference>
<evidence type="ECO:0000313" key="2">
    <source>
        <dbReference type="Proteomes" id="UP000185728"/>
    </source>
</evidence>
<dbReference type="EMBL" id="FTOB01000011">
    <property type="protein sequence ID" value="SIT12231.1"/>
    <property type="molecule type" value="Genomic_DNA"/>
</dbReference>
<proteinExistence type="predicted"/>
<reference evidence="1 2" key="1">
    <citation type="submission" date="2017-01" db="EMBL/GenBank/DDBJ databases">
        <authorList>
            <person name="Varghese N."/>
            <person name="Submissions S."/>
        </authorList>
    </citation>
    <scope>NUCLEOTIDE SEQUENCE [LARGE SCALE GENOMIC DNA]</scope>
    <source>
        <strain evidence="1 2">DSM 2061</strain>
    </source>
</reference>
<evidence type="ECO:0000313" key="1">
    <source>
        <dbReference type="EMBL" id="SIT12231.1"/>
    </source>
</evidence>
<protein>
    <submittedName>
        <fullName evidence="1">Uncharacterized protein</fullName>
    </submittedName>
</protein>
<comment type="caution">
    <text evidence="1">The sequence shown here is derived from an EMBL/GenBank/DDBJ whole genome shotgun (WGS) entry which is preliminary data.</text>
</comment>
<name>A0ABY1L1R5_9FLAO</name>